<dbReference type="AlphaFoldDB" id="A0A9E6RBH9"/>
<dbReference type="Proteomes" id="UP000825701">
    <property type="component" value="Chromosome"/>
</dbReference>
<protein>
    <recommendedName>
        <fullName evidence="5">Fibronectin type-III domain-containing protein</fullName>
    </recommendedName>
</protein>
<feature type="signal peptide" evidence="2">
    <location>
        <begin position="1"/>
        <end position="19"/>
    </location>
</feature>
<feature type="region of interest" description="Disordered" evidence="1">
    <location>
        <begin position="21"/>
        <end position="42"/>
    </location>
</feature>
<evidence type="ECO:0008006" key="5">
    <source>
        <dbReference type="Google" id="ProtNLM"/>
    </source>
</evidence>
<evidence type="ECO:0000256" key="2">
    <source>
        <dbReference type="SAM" id="SignalP"/>
    </source>
</evidence>
<dbReference type="InterPro" id="IPR013783">
    <property type="entry name" value="Ig-like_fold"/>
</dbReference>
<reference evidence="3" key="1">
    <citation type="submission" date="2021-08" db="EMBL/GenBank/DDBJ databases">
        <authorList>
            <person name="Zhang H."/>
            <person name="Xu M."/>
            <person name="Yu Z."/>
            <person name="Yang L."/>
            <person name="Cai Y."/>
        </authorList>
    </citation>
    <scope>NUCLEOTIDE SEQUENCE</scope>
    <source>
        <strain evidence="3">CHL1</strain>
    </source>
</reference>
<sequence>MRTAALVLFCAALAGPARAEGLSAGGMTADQHERQTPQPPRDLVAARLGDGSVEIRWRPPPPPPGGPLMYERSFSAYRVYRLDGGGGRRLVAETRELRAVDPAPPAGASYVVVTLQPSGREGARPDAVAP</sequence>
<accession>A0A9E6RBH9</accession>
<evidence type="ECO:0000313" key="4">
    <source>
        <dbReference type="Proteomes" id="UP000825701"/>
    </source>
</evidence>
<gene>
    <name evidence="3" type="ORF">K6K41_07410</name>
</gene>
<keyword evidence="2" id="KW-0732">Signal</keyword>
<evidence type="ECO:0000313" key="3">
    <source>
        <dbReference type="EMBL" id="QZO01315.1"/>
    </source>
</evidence>
<proteinExistence type="predicted"/>
<evidence type="ECO:0000256" key="1">
    <source>
        <dbReference type="SAM" id="MobiDB-lite"/>
    </source>
</evidence>
<dbReference type="KEGG" id="cmet:K6K41_07410"/>
<dbReference type="Gene3D" id="2.60.40.10">
    <property type="entry name" value="Immunoglobulins"/>
    <property type="match status" value="1"/>
</dbReference>
<name>A0A9E6RBH9_9HYPH</name>
<feature type="chain" id="PRO_5039667275" description="Fibronectin type-III domain-containing protein" evidence="2">
    <location>
        <begin position="20"/>
        <end position="130"/>
    </location>
</feature>
<dbReference type="InterPro" id="IPR036116">
    <property type="entry name" value="FN3_sf"/>
</dbReference>
<keyword evidence="4" id="KW-1185">Reference proteome</keyword>
<dbReference type="SUPFAM" id="SSF49265">
    <property type="entry name" value="Fibronectin type III"/>
    <property type="match status" value="1"/>
</dbReference>
<organism evidence="3 4">
    <name type="scientific">Chenggangzhangella methanolivorans</name>
    <dbReference type="NCBI Taxonomy" id="1437009"/>
    <lineage>
        <taxon>Bacteria</taxon>
        <taxon>Pseudomonadati</taxon>
        <taxon>Pseudomonadota</taxon>
        <taxon>Alphaproteobacteria</taxon>
        <taxon>Hyphomicrobiales</taxon>
        <taxon>Methylopilaceae</taxon>
        <taxon>Chenggangzhangella</taxon>
    </lineage>
</organism>
<dbReference type="RefSeq" id="WP_261404572.1">
    <property type="nucleotide sequence ID" value="NZ_CP081869.1"/>
</dbReference>
<dbReference type="EMBL" id="CP081869">
    <property type="protein sequence ID" value="QZO01315.1"/>
    <property type="molecule type" value="Genomic_DNA"/>
</dbReference>